<dbReference type="InterPro" id="IPR035959">
    <property type="entry name" value="RutC-like_sf"/>
</dbReference>
<dbReference type="InterPro" id="IPR006175">
    <property type="entry name" value="YjgF/YER057c/UK114"/>
</dbReference>
<dbReference type="Gene3D" id="3.30.1330.40">
    <property type="entry name" value="RutC-like"/>
    <property type="match status" value="1"/>
</dbReference>
<protein>
    <recommendedName>
        <fullName evidence="3">Enamine deaminase RidA</fullName>
    </recommendedName>
</protein>
<dbReference type="Proteomes" id="UP001500449">
    <property type="component" value="Unassembled WGS sequence"/>
</dbReference>
<dbReference type="RefSeq" id="WP_344424963.1">
    <property type="nucleotide sequence ID" value="NZ_BAAAQK010000025.1"/>
</dbReference>
<dbReference type="SUPFAM" id="SSF55298">
    <property type="entry name" value="YjgF-like"/>
    <property type="match status" value="1"/>
</dbReference>
<sequence length="131" mass="13846">MSAESIDVPGLGHGGMPIPTGCRVGPLLVSGGIGGTDPATGVMPADGPDQVLGIFENVRRFLKAAGATEADVAKMTFFVVDRSLREHINTSWVEMFPDEGRRPARHTLVAQLAAPMVVQCEVLAYVEDGSR</sequence>
<evidence type="ECO:0000313" key="2">
    <source>
        <dbReference type="Proteomes" id="UP001500449"/>
    </source>
</evidence>
<reference evidence="1 2" key="1">
    <citation type="journal article" date="2019" name="Int. J. Syst. Evol. Microbiol.">
        <title>The Global Catalogue of Microorganisms (GCM) 10K type strain sequencing project: providing services to taxonomists for standard genome sequencing and annotation.</title>
        <authorList>
            <consortium name="The Broad Institute Genomics Platform"/>
            <consortium name="The Broad Institute Genome Sequencing Center for Infectious Disease"/>
            <person name="Wu L."/>
            <person name="Ma J."/>
        </authorList>
    </citation>
    <scope>NUCLEOTIDE SEQUENCE [LARGE SCALE GENOMIC DNA]</scope>
    <source>
        <strain evidence="1 2">JCM 16009</strain>
    </source>
</reference>
<gene>
    <name evidence="1" type="ORF">GCM10009836_61190</name>
</gene>
<accession>A0ABN2NK55</accession>
<evidence type="ECO:0000313" key="1">
    <source>
        <dbReference type="EMBL" id="GAA1872050.1"/>
    </source>
</evidence>
<dbReference type="EMBL" id="BAAAQK010000025">
    <property type="protein sequence ID" value="GAA1872050.1"/>
    <property type="molecule type" value="Genomic_DNA"/>
</dbReference>
<evidence type="ECO:0008006" key="3">
    <source>
        <dbReference type="Google" id="ProtNLM"/>
    </source>
</evidence>
<proteinExistence type="predicted"/>
<keyword evidence="2" id="KW-1185">Reference proteome</keyword>
<comment type="caution">
    <text evidence="1">The sequence shown here is derived from an EMBL/GenBank/DDBJ whole genome shotgun (WGS) entry which is preliminary data.</text>
</comment>
<name>A0ABN2NK55_9PSEU</name>
<dbReference type="CDD" id="cd00448">
    <property type="entry name" value="YjgF_YER057c_UK114_family"/>
    <property type="match status" value="1"/>
</dbReference>
<dbReference type="Pfam" id="PF01042">
    <property type="entry name" value="Ribonuc_L-PSP"/>
    <property type="match status" value="1"/>
</dbReference>
<organism evidence="1 2">
    <name type="scientific">Pseudonocardia ailaonensis</name>
    <dbReference type="NCBI Taxonomy" id="367279"/>
    <lineage>
        <taxon>Bacteria</taxon>
        <taxon>Bacillati</taxon>
        <taxon>Actinomycetota</taxon>
        <taxon>Actinomycetes</taxon>
        <taxon>Pseudonocardiales</taxon>
        <taxon>Pseudonocardiaceae</taxon>
        <taxon>Pseudonocardia</taxon>
    </lineage>
</organism>